<dbReference type="PANTHER" id="PTHR30269:SF0">
    <property type="entry name" value="MEMBRANE TRANSPORTER PROTEIN YFCA-RELATED"/>
    <property type="match status" value="1"/>
</dbReference>
<evidence type="ECO:0000256" key="6">
    <source>
        <dbReference type="ARBA" id="ARBA00022989"/>
    </source>
</evidence>
<sequence>MSVILVVGLGLAGFIAGAINSVAGGGSLISFPALLAAGYPGITANVTNTVAIWPGTVGGSLAYRRELSGQGRRVLLLGIVSVAGALLGSVLLLASPLQLFDRLVPLLILFACALLLVQPRLGAWVQHHQPARQSRLSYLPLIGSQFLAAVYGGYFGAGLGIMVLAFLGIFIADDLQRLNALKGVLALIVNGVAVIYFVLFGPVAWPVTILMAVTSWIGGYLGVRLARRLSSGVLRAVVLVFGVAVALKLLI</sequence>
<feature type="transmembrane region" description="Helical" evidence="8">
    <location>
        <begin position="42"/>
        <end position="63"/>
    </location>
</feature>
<keyword evidence="10" id="KW-1185">Reference proteome</keyword>
<accession>I4EEB1</accession>
<evidence type="ECO:0000256" key="4">
    <source>
        <dbReference type="ARBA" id="ARBA00022475"/>
    </source>
</evidence>
<dbReference type="RefSeq" id="WP_008475709.1">
    <property type="nucleotide sequence ID" value="NZ_CAGS01000087.1"/>
</dbReference>
<keyword evidence="3" id="KW-0813">Transport</keyword>
<dbReference type="EMBL" id="CAGS01000087">
    <property type="protein sequence ID" value="CCF83023.1"/>
    <property type="molecule type" value="Genomic_DNA"/>
</dbReference>
<comment type="caution">
    <text evidence="9">The sequence shown here is derived from an EMBL/GenBank/DDBJ whole genome shotgun (WGS) entry which is preliminary data.</text>
</comment>
<dbReference type="Proteomes" id="UP000004221">
    <property type="component" value="Unassembled WGS sequence"/>
</dbReference>
<evidence type="ECO:0000256" key="2">
    <source>
        <dbReference type="ARBA" id="ARBA00009142"/>
    </source>
</evidence>
<evidence type="ECO:0000313" key="9">
    <source>
        <dbReference type="EMBL" id="CCF83023.1"/>
    </source>
</evidence>
<gene>
    <name evidence="9" type="ORF">NITHO_1770009</name>
</gene>
<evidence type="ECO:0000256" key="5">
    <source>
        <dbReference type="ARBA" id="ARBA00022692"/>
    </source>
</evidence>
<protein>
    <recommendedName>
        <fullName evidence="8">Probable membrane transporter protein</fullName>
    </recommendedName>
</protein>
<feature type="transmembrane region" description="Helical" evidence="8">
    <location>
        <begin position="75"/>
        <end position="97"/>
    </location>
</feature>
<dbReference type="AlphaFoldDB" id="I4EEB1"/>
<dbReference type="Pfam" id="PF01925">
    <property type="entry name" value="TauE"/>
    <property type="match status" value="1"/>
</dbReference>
<evidence type="ECO:0000256" key="3">
    <source>
        <dbReference type="ARBA" id="ARBA00022448"/>
    </source>
</evidence>
<evidence type="ECO:0000256" key="7">
    <source>
        <dbReference type="ARBA" id="ARBA00023136"/>
    </source>
</evidence>
<organism evidence="9 10">
    <name type="scientific">Nitrolancea hollandica Lb</name>
    <dbReference type="NCBI Taxonomy" id="1129897"/>
    <lineage>
        <taxon>Bacteria</taxon>
        <taxon>Pseudomonadati</taxon>
        <taxon>Thermomicrobiota</taxon>
        <taxon>Thermomicrobia</taxon>
        <taxon>Sphaerobacterales</taxon>
        <taxon>Sphaerobacterineae</taxon>
        <taxon>Sphaerobacteraceae</taxon>
        <taxon>Nitrolancea</taxon>
    </lineage>
</organism>
<proteinExistence type="inferred from homology"/>
<name>I4EEB1_9BACT</name>
<evidence type="ECO:0000256" key="1">
    <source>
        <dbReference type="ARBA" id="ARBA00004651"/>
    </source>
</evidence>
<dbReference type="InterPro" id="IPR002781">
    <property type="entry name" value="TM_pro_TauE-like"/>
</dbReference>
<comment type="similarity">
    <text evidence="2 8">Belongs to the 4-toluene sulfonate uptake permease (TSUP) (TC 2.A.102) family.</text>
</comment>
<keyword evidence="5 8" id="KW-0812">Transmembrane</keyword>
<dbReference type="OrthoDB" id="9807082at2"/>
<feature type="transmembrane region" description="Helical" evidence="8">
    <location>
        <begin position="232"/>
        <end position="250"/>
    </location>
</feature>
<keyword evidence="6 8" id="KW-1133">Transmembrane helix</keyword>
<dbReference type="GO" id="GO:0005886">
    <property type="term" value="C:plasma membrane"/>
    <property type="evidence" value="ECO:0007669"/>
    <property type="project" value="UniProtKB-SubCell"/>
</dbReference>
<dbReference type="InterPro" id="IPR052017">
    <property type="entry name" value="TSUP"/>
</dbReference>
<evidence type="ECO:0000256" key="8">
    <source>
        <dbReference type="RuleBase" id="RU363041"/>
    </source>
</evidence>
<dbReference type="PANTHER" id="PTHR30269">
    <property type="entry name" value="TRANSMEMBRANE PROTEIN YFCA"/>
    <property type="match status" value="1"/>
</dbReference>
<keyword evidence="7 8" id="KW-0472">Membrane</keyword>
<feature type="transmembrane region" description="Helical" evidence="8">
    <location>
        <begin position="207"/>
        <end position="226"/>
    </location>
</feature>
<feature type="transmembrane region" description="Helical" evidence="8">
    <location>
        <begin position="183"/>
        <end position="200"/>
    </location>
</feature>
<reference evidence="9 10" key="1">
    <citation type="journal article" date="2012" name="ISME J.">
        <title>Nitrification expanded: discovery, physiology and genomics of a nitrite-oxidizing bacterium from the phylum Chloroflexi.</title>
        <authorList>
            <person name="Sorokin D.Y."/>
            <person name="Lucker S."/>
            <person name="Vejmelkova D."/>
            <person name="Kostrikina N.A."/>
            <person name="Kleerebezem R."/>
            <person name="Rijpstra W.I."/>
            <person name="Damste J.S."/>
            <person name="Le Paslier D."/>
            <person name="Muyzer G."/>
            <person name="Wagner M."/>
            <person name="van Loosdrecht M.C."/>
            <person name="Daims H."/>
        </authorList>
    </citation>
    <scope>NUCLEOTIDE SEQUENCE [LARGE SCALE GENOMIC DNA]</scope>
    <source>
        <strain evidence="10">none</strain>
    </source>
</reference>
<feature type="transmembrane region" description="Helical" evidence="8">
    <location>
        <begin position="146"/>
        <end position="171"/>
    </location>
</feature>
<evidence type="ECO:0000313" key="10">
    <source>
        <dbReference type="Proteomes" id="UP000004221"/>
    </source>
</evidence>
<keyword evidence="4 8" id="KW-1003">Cell membrane</keyword>
<comment type="subcellular location">
    <subcellularLocation>
        <location evidence="1 8">Cell membrane</location>
        <topology evidence="1 8">Multi-pass membrane protein</topology>
    </subcellularLocation>
</comment>